<evidence type="ECO:0000256" key="7">
    <source>
        <dbReference type="PROSITE-ProRule" id="PRU00708"/>
    </source>
</evidence>
<dbReference type="InterPro" id="IPR011990">
    <property type="entry name" value="TPR-like_helical_dom_sf"/>
</dbReference>
<feature type="domain" description="DYW" evidence="10">
    <location>
        <begin position="1665"/>
        <end position="1757"/>
    </location>
</feature>
<dbReference type="Pfam" id="PF20431">
    <property type="entry name" value="E_motif"/>
    <property type="match status" value="1"/>
</dbReference>
<organism evidence="11 12">
    <name type="scientific">Paspalum notatum var. saurae</name>
    <dbReference type="NCBI Taxonomy" id="547442"/>
    <lineage>
        <taxon>Eukaryota</taxon>
        <taxon>Viridiplantae</taxon>
        <taxon>Streptophyta</taxon>
        <taxon>Embryophyta</taxon>
        <taxon>Tracheophyta</taxon>
        <taxon>Spermatophyta</taxon>
        <taxon>Magnoliopsida</taxon>
        <taxon>Liliopsida</taxon>
        <taxon>Poales</taxon>
        <taxon>Poaceae</taxon>
        <taxon>PACMAD clade</taxon>
        <taxon>Panicoideae</taxon>
        <taxon>Andropogonodae</taxon>
        <taxon>Paspaleae</taxon>
        <taxon>Paspalinae</taxon>
        <taxon>Paspalum</taxon>
    </lineage>
</organism>
<feature type="repeat" description="PPR" evidence="7">
    <location>
        <begin position="1349"/>
        <end position="1383"/>
    </location>
</feature>
<keyword evidence="4" id="KW-0809">Transit peptide</keyword>
<evidence type="ECO:0000313" key="11">
    <source>
        <dbReference type="EMBL" id="WVZ54886.1"/>
    </source>
</evidence>
<feature type="compositionally biased region" description="Acidic residues" evidence="8">
    <location>
        <begin position="1"/>
        <end position="10"/>
    </location>
</feature>
<evidence type="ECO:0000256" key="9">
    <source>
        <dbReference type="SAM" id="Phobius"/>
    </source>
</evidence>
<proteinExistence type="predicted"/>
<dbReference type="NCBIfam" id="TIGR00756">
    <property type="entry name" value="PPR"/>
    <property type="match status" value="1"/>
</dbReference>
<name>A0AAQ3SIQ2_PASNO</name>
<dbReference type="Pfam" id="PF11204">
    <property type="entry name" value="DUF2985"/>
    <property type="match status" value="2"/>
</dbReference>
<dbReference type="InterPro" id="IPR002885">
    <property type="entry name" value="PPR_rpt"/>
</dbReference>
<evidence type="ECO:0000256" key="2">
    <source>
        <dbReference type="ARBA" id="ARBA00022692"/>
    </source>
</evidence>
<keyword evidence="5 9" id="KW-1133">Transmembrane helix</keyword>
<dbReference type="GO" id="GO:0051762">
    <property type="term" value="P:sesquiterpene biosynthetic process"/>
    <property type="evidence" value="ECO:0007669"/>
    <property type="project" value="TreeGrafter"/>
</dbReference>
<evidence type="ECO:0000256" key="6">
    <source>
        <dbReference type="ARBA" id="ARBA00023136"/>
    </source>
</evidence>
<gene>
    <name evidence="11" type="ORF">U9M48_005626</name>
</gene>
<feature type="region of interest" description="Disordered" evidence="8">
    <location>
        <begin position="870"/>
        <end position="890"/>
    </location>
</feature>
<dbReference type="Pfam" id="PF20430">
    <property type="entry name" value="Eplus_motif"/>
    <property type="match status" value="1"/>
</dbReference>
<feature type="transmembrane region" description="Helical" evidence="9">
    <location>
        <begin position="829"/>
        <end position="851"/>
    </location>
</feature>
<feature type="transmembrane region" description="Helical" evidence="9">
    <location>
        <begin position="204"/>
        <end position="228"/>
    </location>
</feature>
<feature type="transmembrane region" description="Helical" evidence="9">
    <location>
        <begin position="331"/>
        <end position="354"/>
    </location>
</feature>
<evidence type="ECO:0000256" key="3">
    <source>
        <dbReference type="ARBA" id="ARBA00022737"/>
    </source>
</evidence>
<feature type="region of interest" description="Disordered" evidence="8">
    <location>
        <begin position="603"/>
        <end position="628"/>
    </location>
</feature>
<feature type="transmembrane region" description="Helical" evidence="9">
    <location>
        <begin position="360"/>
        <end position="382"/>
    </location>
</feature>
<feature type="repeat" description="PPR" evidence="7">
    <location>
        <begin position="1419"/>
        <end position="1453"/>
    </location>
</feature>
<keyword evidence="3" id="KW-0677">Repeat</keyword>
<dbReference type="Pfam" id="PF04749">
    <property type="entry name" value="PLAC8"/>
    <property type="match status" value="2"/>
</dbReference>
<feature type="repeat" description="PPR" evidence="7">
    <location>
        <begin position="1248"/>
        <end position="1282"/>
    </location>
</feature>
<dbReference type="GO" id="GO:0016020">
    <property type="term" value="C:membrane"/>
    <property type="evidence" value="ECO:0007669"/>
    <property type="project" value="UniProtKB-SubCell"/>
</dbReference>
<feature type="transmembrane region" description="Helical" evidence="9">
    <location>
        <begin position="701"/>
        <end position="727"/>
    </location>
</feature>
<dbReference type="Pfam" id="PF14432">
    <property type="entry name" value="DYW_deaminase"/>
    <property type="match status" value="1"/>
</dbReference>
<dbReference type="InterPro" id="IPR046849">
    <property type="entry name" value="E2_motif"/>
</dbReference>
<dbReference type="FunFam" id="1.25.40.10:FF:000511">
    <property type="entry name" value="Pentatricopeptide repeat-containing protein"/>
    <property type="match status" value="1"/>
</dbReference>
<evidence type="ECO:0000256" key="8">
    <source>
        <dbReference type="SAM" id="MobiDB-lite"/>
    </source>
</evidence>
<evidence type="ECO:0000256" key="1">
    <source>
        <dbReference type="ARBA" id="ARBA00004370"/>
    </source>
</evidence>
<feature type="repeat" description="PPR" evidence="7">
    <location>
        <begin position="1587"/>
        <end position="1621"/>
    </location>
</feature>
<evidence type="ECO:0000259" key="10">
    <source>
        <dbReference type="Pfam" id="PF14432"/>
    </source>
</evidence>
<comment type="subcellular location">
    <subcellularLocation>
        <location evidence="1">Membrane</location>
    </subcellularLocation>
</comment>
<dbReference type="PANTHER" id="PTHR31045:SF16">
    <property type="entry name" value="OS12G0109633 PROTEIN"/>
    <property type="match status" value="1"/>
</dbReference>
<feature type="region of interest" description="Disordered" evidence="8">
    <location>
        <begin position="1"/>
        <end position="24"/>
    </location>
</feature>
<feature type="transmembrane region" description="Helical" evidence="9">
    <location>
        <begin position="563"/>
        <end position="582"/>
    </location>
</feature>
<feature type="transmembrane region" description="Helical" evidence="9">
    <location>
        <begin position="240"/>
        <end position="258"/>
    </location>
</feature>
<dbReference type="EMBL" id="CP144745">
    <property type="protein sequence ID" value="WVZ54886.1"/>
    <property type="molecule type" value="Genomic_DNA"/>
</dbReference>
<dbReference type="SUPFAM" id="SSF48452">
    <property type="entry name" value="TPR-like"/>
    <property type="match status" value="2"/>
</dbReference>
<dbReference type="InterPro" id="IPR032867">
    <property type="entry name" value="DYW_dom"/>
</dbReference>
<dbReference type="GO" id="GO:0008270">
    <property type="term" value="F:zinc ion binding"/>
    <property type="evidence" value="ECO:0007669"/>
    <property type="project" value="InterPro"/>
</dbReference>
<dbReference type="PROSITE" id="PS51375">
    <property type="entry name" value="PPR"/>
    <property type="match status" value="4"/>
</dbReference>
<evidence type="ECO:0000256" key="4">
    <source>
        <dbReference type="ARBA" id="ARBA00022946"/>
    </source>
</evidence>
<dbReference type="InterPro" id="IPR006461">
    <property type="entry name" value="PLAC_motif_containing"/>
</dbReference>
<dbReference type="GO" id="GO:0009975">
    <property type="term" value="F:cyclase activity"/>
    <property type="evidence" value="ECO:0007669"/>
    <property type="project" value="TreeGrafter"/>
</dbReference>
<feature type="transmembrane region" description="Helical" evidence="9">
    <location>
        <begin position="797"/>
        <end position="822"/>
    </location>
</feature>
<dbReference type="Pfam" id="PF13041">
    <property type="entry name" value="PPR_2"/>
    <property type="match status" value="1"/>
</dbReference>
<dbReference type="FunFam" id="1.25.40.10:FF:000450">
    <property type="entry name" value="Putative pentatricopeptide repeat-containing protein"/>
    <property type="match status" value="1"/>
</dbReference>
<feature type="transmembrane region" description="Helical" evidence="9">
    <location>
        <begin position="966"/>
        <end position="988"/>
    </location>
</feature>
<evidence type="ECO:0000256" key="5">
    <source>
        <dbReference type="ARBA" id="ARBA00022989"/>
    </source>
</evidence>
<dbReference type="Pfam" id="PF01535">
    <property type="entry name" value="PPR"/>
    <property type="match status" value="6"/>
</dbReference>
<dbReference type="Proteomes" id="UP001341281">
    <property type="component" value="Chromosome 01"/>
</dbReference>
<dbReference type="InterPro" id="IPR021369">
    <property type="entry name" value="DUF2985"/>
</dbReference>
<keyword evidence="2 9" id="KW-0812">Transmembrane</keyword>
<dbReference type="PANTHER" id="PTHR31045">
    <property type="entry name" value="PLAC8 FAMILY PROTEIN-RELATED"/>
    <property type="match status" value="1"/>
</dbReference>
<sequence>MVPAGNDDDAPGATGGHGHGATMQHAPAPALLSYRAPTPPPPLTEHLLLHLDNKPSPRCLEEFPSFWRRKHQPSNDAAPTPPAAGRVDWAAVRRTCKEWITNPMNMALILWLLCVGVSGGMLVLLLLGLLDAALPSPADRARWVEVNNQVLNALFTLMSVYQHPALCHHLFLLCRWRPRDAAHLRAAYCRNGGGGGAPGERAHLAVVVALLHLTVLCQYALCGLYWGFTKPARSELLEDGFFALGVAAPVAAAVYTLWSPLGRDHHDLSGRSDDYPAASATQKPPTGHVVVVEPDWAGGMLDCGGGGCLSAASCTFCVFGWNMERLGLGSACVHAATFALLCFAPLCVLGVSALHIQDRAVGGALGGAGVLLCAGGLLYGGYWRIQMRRRFGLPGSAACCGSSSLTDYARWLFCWPCALAQEVRTASLYHVDGELFYSKVGDGDGDHAGDSRRPLLAAASSDDDRDVFVATDSVAASRASPPDDRVVVVRDETTMAPPMRVVVVQVEDECRVDVNLGDTNDSLVPTTSNEDAALLETSLAMAEDDDRSVLSDGRWRAEKVKKLINMVTVVSLLILLYARGMILNRRSSLELELVVLPTMESHETPGKQIEGHGATALPSENTSSSKEKKKERFLDFLRAVPSKELWPHRFGVAAPRAFLRRVATLGARSATYTPGFARTVDWRALRGRCTAWARHPTNAALLVWLAFVSAGVAFVFLLMTGALNSAVPDASRRRRWTEVANQVLNALFTVMCVYQHPRLFHHLALLLRWRAADAAELRAVYCKNAGAVGPRRERLHVAAVVALLHATCVAQYAYCALFWAFGTQTRPDWAANLCMAFGLAAPVAAALYMVYGPLGRNIVLPPPETADEEAAAAAAVKNGDDDTGSSSSKKGRVAVAKAEWAGGLWDVADDPTAAALSVACTFCVFGWNMERLGLGNMYVHVFTFALLCAAPVLVFAVAALNIHDPALGSLVGATGALLSVLGLTYGGFWRVQMRRRLGLPADRALCGGRPAAADYAKWLLCAPCALAQEVRTGNLYDIEDGSLYARGSDEDDASSEGEPPAMMAPLEREGRVAPLTADKASGRADERVVAVVAPPAPVRVGERPVRLARFMSGDAAAIRRLLLTGISASNHLPPLTVKLIHGRILRLDLFTRLSPLLLRAISSSGLHLHALRLHSLLPNPSHLTFPFALKAASRLPDPLTAGAQIHGRSLKLPSHSNPHVLTSLLSLYARCGLLRDAQKAFDEMASPSTVSWTALITAYMDAGRVQEAVGVARRAFASGMCADSFTAVRVLTACAHVNDLVTGEAVWRAAELEGIARSVFVATAALDLYAKCGEMEKARGVFDKMENKDAVAWGAMVGGYASNGHPQEALDLFFSMQAEGAKPDSYTVVGALSACARLGALDLGRRAVRMVHWDEVLDNPVLGTALIDMYAKCGGTGEAWMVFQQMRKRDIIVWNTMILGLGMTGHEKIAFALVGKMEKLGMTLDDNTFIGLLCSCTHTGLVKDGRRYFRNMTQLYRINPRIEHYGCMVDLLSRAGLLEEARKLIEDMPMQPNAVVWGALLGGCKIHRNADLAEHVLEQLIRLDPWNSGNYVMLSNIYSNSGRWEDAAKLRSEMKAKGVEKVPASSWVELDGKVHEFHVGDKSHPLSDKIYAKLSELGMEMKAMGYEPTTEVVMFDIENEEKEHTLVHHSERIAIAFSLLNTEPGETIRVTKNLRVCSDCHSAIKLISRIACREIIVRDNNRFHCFRDGHCSCDDYW</sequence>
<feature type="transmembrane region" description="Helical" evidence="9">
    <location>
        <begin position="941"/>
        <end position="960"/>
    </location>
</feature>
<dbReference type="NCBIfam" id="TIGR01571">
    <property type="entry name" value="A_thal_Cys_rich"/>
    <property type="match status" value="2"/>
</dbReference>
<reference evidence="11 12" key="1">
    <citation type="submission" date="2024-02" db="EMBL/GenBank/DDBJ databases">
        <title>High-quality chromosome-scale genome assembly of Pensacola bahiagrass (Paspalum notatum Flugge var. saurae).</title>
        <authorList>
            <person name="Vega J.M."/>
            <person name="Podio M."/>
            <person name="Orjuela J."/>
            <person name="Siena L.A."/>
            <person name="Pessino S.C."/>
            <person name="Combes M.C."/>
            <person name="Mariac C."/>
            <person name="Albertini E."/>
            <person name="Pupilli F."/>
            <person name="Ortiz J.P.A."/>
            <person name="Leblanc O."/>
        </authorList>
    </citation>
    <scope>NUCLEOTIDE SEQUENCE [LARGE SCALE GENOMIC DNA]</scope>
    <source>
        <strain evidence="11">R1</strain>
        <tissue evidence="11">Leaf</tissue>
    </source>
</reference>
<feature type="transmembrane region" description="Helical" evidence="9">
    <location>
        <begin position="107"/>
        <end position="130"/>
    </location>
</feature>
<protein>
    <recommendedName>
        <fullName evidence="10">DYW domain-containing protein</fullName>
    </recommendedName>
</protein>
<keyword evidence="12" id="KW-1185">Reference proteome</keyword>
<accession>A0AAQ3SIQ2</accession>
<evidence type="ECO:0000313" key="12">
    <source>
        <dbReference type="Proteomes" id="UP001341281"/>
    </source>
</evidence>
<dbReference type="Gene3D" id="1.25.40.10">
    <property type="entry name" value="Tetratricopeptide repeat domain"/>
    <property type="match status" value="3"/>
</dbReference>
<feature type="region of interest" description="Disordered" evidence="8">
    <location>
        <begin position="1047"/>
        <end position="1069"/>
    </location>
</feature>
<keyword evidence="6 9" id="KW-0472">Membrane</keyword>
<dbReference type="InterPro" id="IPR046848">
    <property type="entry name" value="E_motif"/>
</dbReference>